<feature type="domain" description="DUF218" evidence="2">
    <location>
        <begin position="99"/>
        <end position="245"/>
    </location>
</feature>
<accession>A0A1A7RCL6</accession>
<evidence type="ECO:0000313" key="3">
    <source>
        <dbReference type="EMBL" id="OBX28447.1"/>
    </source>
</evidence>
<dbReference type="STRING" id="1443941.A9J31_05030"/>
<reference evidence="4" key="1">
    <citation type="submission" date="2016-06" db="EMBL/GenBank/DDBJ databases">
        <authorList>
            <person name="Radolfova-Krizova L."/>
            <person name="Nemec A."/>
        </authorList>
    </citation>
    <scope>NUCLEOTIDE SEQUENCE [LARGE SCALE GENOMIC DNA]</scope>
    <source>
        <strain evidence="4">ANC 4275</strain>
    </source>
</reference>
<keyword evidence="4" id="KW-1185">Reference proteome</keyword>
<dbReference type="PANTHER" id="PTHR30336:SF4">
    <property type="entry name" value="ENVELOPE BIOGENESIS FACTOR ELYC"/>
    <property type="match status" value="1"/>
</dbReference>
<evidence type="ECO:0000313" key="4">
    <source>
        <dbReference type="Proteomes" id="UP000185753"/>
    </source>
</evidence>
<dbReference type="GO" id="GO:0000270">
    <property type="term" value="P:peptidoglycan metabolic process"/>
    <property type="evidence" value="ECO:0007669"/>
    <property type="project" value="TreeGrafter"/>
</dbReference>
<evidence type="ECO:0000256" key="1">
    <source>
        <dbReference type="SAM" id="Phobius"/>
    </source>
</evidence>
<dbReference type="InterPro" id="IPR003848">
    <property type="entry name" value="DUF218"/>
</dbReference>
<dbReference type="InterPro" id="IPR014729">
    <property type="entry name" value="Rossmann-like_a/b/a_fold"/>
</dbReference>
<dbReference type="GO" id="GO:0005886">
    <property type="term" value="C:plasma membrane"/>
    <property type="evidence" value="ECO:0007669"/>
    <property type="project" value="TreeGrafter"/>
</dbReference>
<dbReference type="Proteomes" id="UP000185753">
    <property type="component" value="Unassembled WGS sequence"/>
</dbReference>
<dbReference type="AlphaFoldDB" id="A0A1A7RCL6"/>
<evidence type="ECO:0000259" key="2">
    <source>
        <dbReference type="Pfam" id="PF02698"/>
    </source>
</evidence>
<organism evidence="3 4">
    <name type="scientific">Acinetobacter gandensis</name>
    <dbReference type="NCBI Taxonomy" id="1443941"/>
    <lineage>
        <taxon>Bacteria</taxon>
        <taxon>Pseudomonadati</taxon>
        <taxon>Pseudomonadota</taxon>
        <taxon>Gammaproteobacteria</taxon>
        <taxon>Moraxellales</taxon>
        <taxon>Moraxellaceae</taxon>
        <taxon>Acinetobacter</taxon>
    </lineage>
</organism>
<dbReference type="PANTHER" id="PTHR30336">
    <property type="entry name" value="INNER MEMBRANE PROTEIN, PROBABLE PERMEASE"/>
    <property type="match status" value="1"/>
</dbReference>
<dbReference type="Pfam" id="PF02698">
    <property type="entry name" value="DUF218"/>
    <property type="match status" value="1"/>
</dbReference>
<sequence length="256" mass="28987">MKKILLIIFGTLLCADATWLLAQDKINLGIVLPLIIGIFFLTCSCFSAPIQKLLNRYPYIKVLYRVCWNIFWVWLFSLFLFFTYLHFNNHKNNSVAQVQAIVVLGSGIENGQPSPTLKARLDAAARVAVTQPQAAIIMTGGLGFNENITEADVMQRYIHTYHPQVSNKIYQETHSTSTELNLINTKVILEQLDIPLNAPIAIATSDFHLPRAQAIAANIGYSNIYPISAPTPLYIRYNAWLREYFAFISGWLLNEY</sequence>
<dbReference type="CDD" id="cd06259">
    <property type="entry name" value="YdcF-like"/>
    <property type="match status" value="1"/>
</dbReference>
<proteinExistence type="predicted"/>
<comment type="caution">
    <text evidence="3">The sequence shown here is derived from an EMBL/GenBank/DDBJ whole genome shotgun (WGS) entry which is preliminary data.</text>
</comment>
<keyword evidence="1" id="KW-0472">Membrane</keyword>
<dbReference type="GO" id="GO:0043164">
    <property type="term" value="P:Gram-negative-bacterium-type cell wall biogenesis"/>
    <property type="evidence" value="ECO:0007669"/>
    <property type="project" value="TreeGrafter"/>
</dbReference>
<dbReference type="InterPro" id="IPR051599">
    <property type="entry name" value="Cell_Envelope_Assoc"/>
</dbReference>
<keyword evidence="1" id="KW-1133">Transmembrane helix</keyword>
<feature type="transmembrane region" description="Helical" evidence="1">
    <location>
        <begin position="62"/>
        <end position="87"/>
    </location>
</feature>
<feature type="transmembrane region" description="Helical" evidence="1">
    <location>
        <begin position="32"/>
        <end position="50"/>
    </location>
</feature>
<gene>
    <name evidence="3" type="ORF">A9J31_05030</name>
</gene>
<dbReference type="RefSeq" id="WP_067764529.1">
    <property type="nucleotide sequence ID" value="NZ_LZDS01000025.1"/>
</dbReference>
<dbReference type="Gene3D" id="3.40.50.620">
    <property type="entry name" value="HUPs"/>
    <property type="match status" value="1"/>
</dbReference>
<protein>
    <recommendedName>
        <fullName evidence="2">DUF218 domain-containing protein</fullName>
    </recommendedName>
</protein>
<name>A0A1A7RCL6_9GAMM</name>
<dbReference type="OrthoDB" id="9782395at2"/>
<dbReference type="EMBL" id="LZDS01000025">
    <property type="protein sequence ID" value="OBX28447.1"/>
    <property type="molecule type" value="Genomic_DNA"/>
</dbReference>
<keyword evidence="1" id="KW-0812">Transmembrane</keyword>